<protein>
    <submittedName>
        <fullName evidence="2">Putative metallopeptidase DUF4344</fullName>
    </submittedName>
</protein>
<keyword evidence="3" id="KW-1185">Reference proteome</keyword>
<feature type="signal peptide" evidence="1">
    <location>
        <begin position="1"/>
        <end position="20"/>
    </location>
</feature>
<evidence type="ECO:0000313" key="3">
    <source>
        <dbReference type="Proteomes" id="UP000295391"/>
    </source>
</evidence>
<evidence type="ECO:0000313" key="2">
    <source>
        <dbReference type="EMBL" id="TDQ63635.1"/>
    </source>
</evidence>
<proteinExistence type="predicted"/>
<dbReference type="InterPro" id="IPR025644">
    <property type="entry name" value="DUF4344"/>
</dbReference>
<reference evidence="2 3" key="1">
    <citation type="submission" date="2019-03" db="EMBL/GenBank/DDBJ databases">
        <title>Genomic Encyclopedia of Type Strains, Phase III (KMG-III): the genomes of soil and plant-associated and newly described type strains.</title>
        <authorList>
            <person name="Whitman W."/>
        </authorList>
    </citation>
    <scope>NUCLEOTIDE SEQUENCE [LARGE SCALE GENOMIC DNA]</scope>
    <source>
        <strain evidence="2 3">CGMCC 1.7002</strain>
    </source>
</reference>
<gene>
    <name evidence="2" type="ORF">ATL17_1642</name>
</gene>
<name>A0A4R6VJS0_9HYPH</name>
<accession>A0A4R6VJS0</accession>
<dbReference type="Pfam" id="PF14247">
    <property type="entry name" value="DUF4344"/>
    <property type="match status" value="2"/>
</dbReference>
<dbReference type="Proteomes" id="UP000295391">
    <property type="component" value="Unassembled WGS sequence"/>
</dbReference>
<organism evidence="2 3">
    <name type="scientific">Maritalea mobilis</name>
    <dbReference type="NCBI Taxonomy" id="483324"/>
    <lineage>
        <taxon>Bacteria</taxon>
        <taxon>Pseudomonadati</taxon>
        <taxon>Pseudomonadota</taxon>
        <taxon>Alphaproteobacteria</taxon>
        <taxon>Hyphomicrobiales</taxon>
        <taxon>Devosiaceae</taxon>
        <taxon>Maritalea</taxon>
    </lineage>
</organism>
<sequence>MRLLFSLLLTLGALVSPVLAQELTDEQYDEAVEFAQNNTRFVLYHEFGHLVIAQFGLPILGKEEDAADNIASVILLGERDEEYDNILFDAADGWYLSDISNTEDFEESDFYDSHSLDIQRSYQIVCLMAGQSAETFGDFAAEYGLDEDRIDLCAADYEQLEQSWAVMTESFIDPMRGDGYTAKIIYDEPTEETELSAKIVKDSGMLEELQQRFAETLPEETTFRATSCDEQNAFYDPEKAEIVMCYELTDLFLDLVIEDILSEE</sequence>
<dbReference type="AlphaFoldDB" id="A0A4R6VJS0"/>
<dbReference type="EMBL" id="SNYR01000002">
    <property type="protein sequence ID" value="TDQ63635.1"/>
    <property type="molecule type" value="Genomic_DNA"/>
</dbReference>
<dbReference type="RefSeq" id="WP_133572305.1">
    <property type="nucleotide sequence ID" value="NZ_SNYR01000002.1"/>
</dbReference>
<comment type="caution">
    <text evidence="2">The sequence shown here is derived from an EMBL/GenBank/DDBJ whole genome shotgun (WGS) entry which is preliminary data.</text>
</comment>
<dbReference type="OrthoDB" id="935695at2"/>
<evidence type="ECO:0000256" key="1">
    <source>
        <dbReference type="SAM" id="SignalP"/>
    </source>
</evidence>
<feature type="chain" id="PRO_5020411355" evidence="1">
    <location>
        <begin position="21"/>
        <end position="264"/>
    </location>
</feature>
<keyword evidence="1" id="KW-0732">Signal</keyword>